<dbReference type="Gene3D" id="3.40.50.300">
    <property type="entry name" value="P-loop containing nucleotide triphosphate hydrolases"/>
    <property type="match status" value="1"/>
</dbReference>
<keyword evidence="3" id="KW-1185">Reference proteome</keyword>
<dbReference type="SUPFAM" id="SSF52540">
    <property type="entry name" value="P-loop containing nucleoside triphosphate hydrolases"/>
    <property type="match status" value="1"/>
</dbReference>
<reference evidence="2 3" key="1">
    <citation type="submission" date="2021-08" db="EMBL/GenBank/DDBJ databases">
        <title>Collinsella faecalis sp. nov. isolated from swine faeces.</title>
        <authorList>
            <person name="Oh B.S."/>
            <person name="Lee J.H."/>
        </authorList>
    </citation>
    <scope>NUCLEOTIDE SEQUENCE [LARGE SCALE GENOMIC DNA]</scope>
    <source>
        <strain evidence="2 3">AGMB00827</strain>
    </source>
</reference>
<dbReference type="InterPro" id="IPR014819">
    <property type="entry name" value="PriCT_2"/>
</dbReference>
<proteinExistence type="predicted"/>
<evidence type="ECO:0000313" key="3">
    <source>
        <dbReference type="Proteomes" id="UP000700908"/>
    </source>
</evidence>
<dbReference type="EMBL" id="JAIMFO010000001">
    <property type="protein sequence ID" value="MBY4796756.1"/>
    <property type="molecule type" value="Genomic_DNA"/>
</dbReference>
<dbReference type="Pfam" id="PF13481">
    <property type="entry name" value="AAA_25"/>
    <property type="match status" value="1"/>
</dbReference>
<organism evidence="2 3">
    <name type="scientific">Collinsella ureilytica</name>
    <dbReference type="NCBI Taxonomy" id="2869515"/>
    <lineage>
        <taxon>Bacteria</taxon>
        <taxon>Bacillati</taxon>
        <taxon>Actinomycetota</taxon>
        <taxon>Coriobacteriia</taxon>
        <taxon>Coriobacteriales</taxon>
        <taxon>Coriobacteriaceae</taxon>
        <taxon>Collinsella</taxon>
    </lineage>
</organism>
<feature type="domain" description="Primase C-terminal 2" evidence="1">
    <location>
        <begin position="13"/>
        <end position="84"/>
    </location>
</feature>
<evidence type="ECO:0000259" key="1">
    <source>
        <dbReference type="Pfam" id="PF08707"/>
    </source>
</evidence>
<dbReference type="InterPro" id="IPR027417">
    <property type="entry name" value="P-loop_NTPase"/>
</dbReference>
<dbReference type="Pfam" id="PF08707">
    <property type="entry name" value="PriCT_2"/>
    <property type="match status" value="1"/>
</dbReference>
<dbReference type="RefSeq" id="WP_222198486.1">
    <property type="nucleotide sequence ID" value="NZ_JAIMFO010000001.1"/>
</dbReference>
<dbReference type="InterPro" id="IPR038724">
    <property type="entry name" value="RepA"/>
</dbReference>
<dbReference type="Proteomes" id="UP000700908">
    <property type="component" value="Unassembled WGS sequence"/>
</dbReference>
<dbReference type="CDD" id="cd01125">
    <property type="entry name" value="RepA_RSF1010_like"/>
    <property type="match status" value="1"/>
</dbReference>
<accession>A0ABS7MHB0</accession>
<protein>
    <submittedName>
        <fullName evidence="2">AAA family ATPase</fullName>
    </submittedName>
</protein>
<comment type="caution">
    <text evidence="2">The sequence shown here is derived from an EMBL/GenBank/DDBJ whole genome shotgun (WGS) entry which is preliminary data.</text>
</comment>
<name>A0ABS7MHB0_9ACTN</name>
<evidence type="ECO:0000313" key="2">
    <source>
        <dbReference type="EMBL" id="MBY4796756.1"/>
    </source>
</evidence>
<sequence>MIDTNEHTDLIGALGCIDPATLSYAEWVEVGMALHAAELPLDAWESWSARDAARYHPGECAKKWSGFSSTKADRIGPATLAMMARARGWTPPSRLPDEAISWDSEITGALIDPSWTEPEEILPAAGVDPVREISDYISALFEEDEYVGYVSEAWEREGRWLPSKGTYARTAGEILRALDACKGDIGAALGDLNPQAGAWIRFNPLDGEGVRNTNVTEFRYALVESDEISREMQLAIIRELKLPCAAIVDSGGKSIHAIVRVDAADYAEYRKRVDLLYDICRKNGLAPDAQNKNPSRLSRMPGVQRKDAYQRLIATDSGMATWTEWWDWIQEISDDLPEPESLAAAWDNLPELAPPLIEGVLRQGHKMLLAGPSKAGKSYALIELCCAIAEGRDWLGWKCAQGGVLYVNLELDPASALHRFQDVYNALGWEPNNIASIDVWNLRGRSVPMDKLAPSLIRRALRRRPAAVVIDPIYKVITGDENSADQMAAFCNQFDRIAQQVGCAVIYCHHHSKGMQGQKRSMDRASGSGVFARDPDALLDMTALEMTDACRQAHDLERTWSVLKTLMDHHVPDWRKAAPLEAQSGVVQLCRWAADSLPQDIYQVLKDTSEQITAKSRGWTAWRIEGTLREFPRFEPKDLWFEHPAHRADATGALSDLTVEGEMPTLAARRAKGTEAAVSQAKRTQREKVSAMREAVAACAADGVIATRAEVLKRIKAVQGQPVSRSMLQNWTRSSASWSPFRVSDDGRDELVEIENTAMDWDSEVDG</sequence>
<gene>
    <name evidence="2" type="ORF">K6V98_00010</name>
</gene>